<reference evidence="5 6" key="1">
    <citation type="submission" date="2017-02" db="EMBL/GenBank/DDBJ databases">
        <title>The new phylogeny of genus Mycobacterium.</title>
        <authorList>
            <person name="Tortoli E."/>
            <person name="Trovato A."/>
            <person name="Cirillo D.M."/>
        </authorList>
    </citation>
    <scope>NUCLEOTIDE SEQUENCE [LARGE SCALE GENOMIC DNA]</scope>
    <source>
        <strain evidence="5 6">RW6</strain>
    </source>
</reference>
<keyword evidence="2" id="KW-0238">DNA-binding</keyword>
<dbReference type="SMART" id="SM00421">
    <property type="entry name" value="HTH_LUXR"/>
    <property type="match status" value="1"/>
</dbReference>
<dbReference type="AlphaFoldDB" id="A0A1X0AB75"/>
<protein>
    <recommendedName>
        <fullName evidence="4">HTH luxR-type domain-containing protein</fullName>
    </recommendedName>
</protein>
<proteinExistence type="predicted"/>
<dbReference type="PANTHER" id="PTHR44688:SF16">
    <property type="entry name" value="DNA-BINDING TRANSCRIPTIONAL ACTIVATOR DEVR_DOSR"/>
    <property type="match status" value="1"/>
</dbReference>
<dbReference type="GO" id="GO:0003677">
    <property type="term" value="F:DNA binding"/>
    <property type="evidence" value="ECO:0007669"/>
    <property type="project" value="UniProtKB-KW"/>
</dbReference>
<evidence type="ECO:0000256" key="3">
    <source>
        <dbReference type="ARBA" id="ARBA00023163"/>
    </source>
</evidence>
<dbReference type="GO" id="GO:0006355">
    <property type="term" value="P:regulation of DNA-templated transcription"/>
    <property type="evidence" value="ECO:0007669"/>
    <property type="project" value="InterPro"/>
</dbReference>
<evidence type="ECO:0000259" key="4">
    <source>
        <dbReference type="PROSITE" id="PS50043"/>
    </source>
</evidence>
<dbReference type="InterPro" id="IPR016032">
    <property type="entry name" value="Sig_transdc_resp-reg_C-effctor"/>
</dbReference>
<dbReference type="CDD" id="cd06170">
    <property type="entry name" value="LuxR_C_like"/>
    <property type="match status" value="1"/>
</dbReference>
<dbReference type="InterPro" id="IPR000792">
    <property type="entry name" value="Tscrpt_reg_LuxR_C"/>
</dbReference>
<evidence type="ECO:0000256" key="2">
    <source>
        <dbReference type="ARBA" id="ARBA00023125"/>
    </source>
</evidence>
<accession>A0A1X0AB75</accession>
<evidence type="ECO:0000313" key="6">
    <source>
        <dbReference type="Proteomes" id="UP000192448"/>
    </source>
</evidence>
<dbReference type="Pfam" id="PF00196">
    <property type="entry name" value="GerE"/>
    <property type="match status" value="1"/>
</dbReference>
<feature type="domain" description="HTH luxR-type" evidence="4">
    <location>
        <begin position="298"/>
        <end position="363"/>
    </location>
</feature>
<keyword evidence="1" id="KW-0805">Transcription regulation</keyword>
<gene>
    <name evidence="5" type="ORF">BST13_31570</name>
</gene>
<dbReference type="SUPFAM" id="SSF46894">
    <property type="entry name" value="C-terminal effector domain of the bipartite response regulators"/>
    <property type="match status" value="1"/>
</dbReference>
<name>A0A1X0AB75_9MYCO</name>
<dbReference type="PRINTS" id="PR00038">
    <property type="entry name" value="HTHLUXR"/>
</dbReference>
<dbReference type="Gene3D" id="1.10.10.10">
    <property type="entry name" value="Winged helix-like DNA-binding domain superfamily/Winged helix DNA-binding domain"/>
    <property type="match status" value="1"/>
</dbReference>
<dbReference type="OrthoDB" id="4457864at2"/>
<dbReference type="RefSeq" id="WP_083169144.1">
    <property type="nucleotide sequence ID" value="NZ_MVHF01000048.1"/>
</dbReference>
<evidence type="ECO:0000256" key="1">
    <source>
        <dbReference type="ARBA" id="ARBA00023015"/>
    </source>
</evidence>
<organism evidence="5 6">
    <name type="scientific">Mycobacterium aquaticum</name>
    <dbReference type="NCBI Taxonomy" id="1927124"/>
    <lineage>
        <taxon>Bacteria</taxon>
        <taxon>Bacillati</taxon>
        <taxon>Actinomycetota</taxon>
        <taxon>Actinomycetes</taxon>
        <taxon>Mycobacteriales</taxon>
        <taxon>Mycobacteriaceae</taxon>
        <taxon>Mycobacterium</taxon>
    </lineage>
</organism>
<keyword evidence="6" id="KW-1185">Reference proteome</keyword>
<dbReference type="InterPro" id="IPR036388">
    <property type="entry name" value="WH-like_DNA-bd_sf"/>
</dbReference>
<dbReference type="EMBL" id="MVHF01000048">
    <property type="protein sequence ID" value="ORA26956.1"/>
    <property type="molecule type" value="Genomic_DNA"/>
</dbReference>
<sequence length="371" mass="39864">MVTLEDFSRLVAGIYAAAATPERWQTAIGDIHRTIGGNGGALVTAENAIWIIQDAVLPAGAAASYTEHYGRLDYPLAAVANGPVGIIRSGAELITTQRHSEFYTDWMHPNGLEDGLLVRLSAGPRPSCFILHTSVASERFDTVERVQVFGGLVRHLQQALRTQHHIDGLTHTGADLSAALDTVGNGILVIGADRRVLSLNGAAEQIVRVADGLSLIQGHLTAASRHAEQALGLALYAALDGDANGVRHGNSLICERPSGARSFVIHVLPLHTLEEPGRPRAMVVLINPAREPEPSAALLQQLFHLTPTEAEIALRVSRGADPKTLAEELSVSLPTVRTHLRRIFDKTGTHRQADLVRLILTLHPFTSVPES</sequence>
<dbReference type="PANTHER" id="PTHR44688">
    <property type="entry name" value="DNA-BINDING TRANSCRIPTIONAL ACTIVATOR DEVR_DOSR"/>
    <property type="match status" value="1"/>
</dbReference>
<comment type="caution">
    <text evidence="5">The sequence shown here is derived from an EMBL/GenBank/DDBJ whole genome shotgun (WGS) entry which is preliminary data.</text>
</comment>
<evidence type="ECO:0000313" key="5">
    <source>
        <dbReference type="EMBL" id="ORA26956.1"/>
    </source>
</evidence>
<dbReference type="Proteomes" id="UP000192448">
    <property type="component" value="Unassembled WGS sequence"/>
</dbReference>
<keyword evidence="3" id="KW-0804">Transcription</keyword>
<dbReference type="STRING" id="1927124.BST13_31570"/>
<dbReference type="PROSITE" id="PS50043">
    <property type="entry name" value="HTH_LUXR_2"/>
    <property type="match status" value="1"/>
</dbReference>